<dbReference type="GO" id="GO:0006166">
    <property type="term" value="P:purine ribonucleoside salvage"/>
    <property type="evidence" value="ECO:0007669"/>
    <property type="project" value="TreeGrafter"/>
</dbReference>
<organism evidence="9 10">
    <name type="scientific">Ureaplasma diversum NCTC 246</name>
    <dbReference type="NCBI Taxonomy" id="1188241"/>
    <lineage>
        <taxon>Bacteria</taxon>
        <taxon>Bacillati</taxon>
        <taxon>Mycoplasmatota</taxon>
        <taxon>Mycoplasmoidales</taxon>
        <taxon>Mycoplasmoidaceae</taxon>
        <taxon>Ureaplasma</taxon>
    </lineage>
</organism>
<keyword evidence="3" id="KW-0479">Metal-binding</keyword>
<dbReference type="SUPFAM" id="SSF55957">
    <property type="entry name" value="Phosphoglucomutase, C-terminal domain"/>
    <property type="match status" value="1"/>
</dbReference>
<dbReference type="eggNOG" id="COG1109">
    <property type="taxonomic scope" value="Bacteria"/>
</dbReference>
<dbReference type="OrthoDB" id="9806956at2"/>
<dbReference type="InterPro" id="IPR016055">
    <property type="entry name" value="A-D-PHexomutase_a/b/a-I/II/III"/>
</dbReference>
<keyword evidence="10" id="KW-1185">Reference proteome</keyword>
<comment type="similarity">
    <text evidence="1">Belongs to the phosphohexose mutase family.</text>
</comment>
<evidence type="ECO:0000256" key="2">
    <source>
        <dbReference type="ARBA" id="ARBA00022553"/>
    </source>
</evidence>
<dbReference type="GO" id="GO:0008973">
    <property type="term" value="F:phosphopentomutase activity"/>
    <property type="evidence" value="ECO:0007669"/>
    <property type="project" value="TreeGrafter"/>
</dbReference>
<evidence type="ECO:0000313" key="9">
    <source>
        <dbReference type="EMBL" id="KEZ23333.1"/>
    </source>
</evidence>
<evidence type="ECO:0000256" key="3">
    <source>
        <dbReference type="ARBA" id="ARBA00022723"/>
    </source>
</evidence>
<feature type="domain" description="Alpha-D-phosphohexomutase alpha/beta/alpha" evidence="8">
    <location>
        <begin position="317"/>
        <end position="428"/>
    </location>
</feature>
<evidence type="ECO:0000256" key="4">
    <source>
        <dbReference type="ARBA" id="ARBA00022842"/>
    </source>
</evidence>
<evidence type="ECO:0000313" key="10">
    <source>
        <dbReference type="Proteomes" id="UP000028537"/>
    </source>
</evidence>
<sequence length="552" mass="63659">MNQLAKLWSQSKNLSDEQKQLVNNLSEEQIDELFNPEFKFTFGTSGVRLQRNIGTKYFNKITYMQLIVGFIEYLNSQNKTNKRVVFGRDNRFLSKEAMQMAAELFSAAGYEVLVPADYKMLSTPIISYLIHHTIACGGIMFTASHNPKEYCGFKVYGSNGAQPLKEETDIISDYIPSFESMLDYSWEANQELIKFIDDETISSYFKVIEKALVNTDPNQTKELKVVFSAHHGSSSYDMIPFLNSLGYKNVISVSEQNQEDPNFSYDTTSNPEVPISFKLSLEYAEKHNANLMLSSDPDGDRLGAAVFKNSEWVYLTGNETAIIAAYYLLKHKSYDKAKYVISTYISTRYIELFANEFNCEVKYVDVGFKNHGNLIAQLKKTNSLVIGFEEAIGALWNDFNNDKDSYQYAALLLEIVNYYQSNHNMDLIDILEKEIFPKYGYWYNRTIQFIIDGDNWKQKAISIMNNLKDFEFKAISDYQIHDMIYHEVGNYLEWKLDGLGSIKFRLSGTEPKFKVYIELYKATSETDFDYKSYFSSKVADIIDFLKDYTGLN</sequence>
<protein>
    <submittedName>
        <fullName evidence="9">Phosphoglucomutase/phosphomannomutase</fullName>
    </submittedName>
</protein>
<dbReference type="PANTHER" id="PTHR45745:SF1">
    <property type="entry name" value="PHOSPHOGLUCOMUTASE 2B-RELATED"/>
    <property type="match status" value="1"/>
</dbReference>
<evidence type="ECO:0000259" key="7">
    <source>
        <dbReference type="Pfam" id="PF02879"/>
    </source>
</evidence>
<dbReference type="EMBL" id="JFDP01000045">
    <property type="protein sequence ID" value="KEZ23333.1"/>
    <property type="molecule type" value="Genomic_DNA"/>
</dbReference>
<name>A0A084EZE1_9BACT</name>
<dbReference type="CDD" id="cd05799">
    <property type="entry name" value="PGM2"/>
    <property type="match status" value="1"/>
</dbReference>
<dbReference type="InterPro" id="IPR005844">
    <property type="entry name" value="A-D-PHexomutase_a/b/a-I"/>
</dbReference>
<evidence type="ECO:0000259" key="6">
    <source>
        <dbReference type="Pfam" id="PF02878"/>
    </source>
</evidence>
<dbReference type="RefSeq" id="WP_038102597.1">
    <property type="nucleotide sequence ID" value="NZ_JFDP01000045.1"/>
</dbReference>
<dbReference type="InterPro" id="IPR036900">
    <property type="entry name" value="A-D-PHexomutase_C_sf"/>
</dbReference>
<keyword evidence="5" id="KW-0413">Isomerase</keyword>
<proteinExistence type="inferred from homology"/>
<dbReference type="InterPro" id="IPR005845">
    <property type="entry name" value="A-D-PHexomutase_a/b/a-II"/>
</dbReference>
<keyword evidence="4" id="KW-0460">Magnesium</keyword>
<dbReference type="SUPFAM" id="SSF53738">
    <property type="entry name" value="Phosphoglucomutase, first 3 domains"/>
    <property type="match status" value="3"/>
</dbReference>
<keyword evidence="2" id="KW-0597">Phosphoprotein</keyword>
<dbReference type="GO" id="GO:0005975">
    <property type="term" value="P:carbohydrate metabolic process"/>
    <property type="evidence" value="ECO:0007669"/>
    <property type="project" value="InterPro"/>
</dbReference>
<feature type="domain" description="Alpha-D-phosphohexomutase alpha/beta/alpha" evidence="7">
    <location>
        <begin position="204"/>
        <end position="305"/>
    </location>
</feature>
<dbReference type="Pfam" id="PF02878">
    <property type="entry name" value="PGM_PMM_I"/>
    <property type="match status" value="1"/>
</dbReference>
<dbReference type="Pfam" id="PF02880">
    <property type="entry name" value="PGM_PMM_III"/>
    <property type="match status" value="1"/>
</dbReference>
<dbReference type="Gene3D" id="3.40.120.10">
    <property type="entry name" value="Alpha-D-Glucose-1,6-Bisphosphate, subunit A, domain 3"/>
    <property type="match status" value="3"/>
</dbReference>
<evidence type="ECO:0000256" key="1">
    <source>
        <dbReference type="ARBA" id="ARBA00010231"/>
    </source>
</evidence>
<dbReference type="Proteomes" id="UP000028537">
    <property type="component" value="Unassembled WGS sequence"/>
</dbReference>
<feature type="domain" description="Alpha-D-phosphohexomutase alpha/beta/alpha" evidence="6">
    <location>
        <begin position="41"/>
        <end position="175"/>
    </location>
</feature>
<evidence type="ECO:0000256" key="5">
    <source>
        <dbReference type="ARBA" id="ARBA00023235"/>
    </source>
</evidence>
<dbReference type="PANTHER" id="PTHR45745">
    <property type="entry name" value="PHOSPHOMANNOMUTASE 45A"/>
    <property type="match status" value="1"/>
</dbReference>
<reference evidence="9 10" key="1">
    <citation type="submission" date="2014-02" db="EMBL/GenBank/DDBJ databases">
        <title>Genome sequence of Ureaplasma diversum strain 246.</title>
        <authorList>
            <person name="Sirand-Pugnet P."/>
            <person name="Breton M."/>
            <person name="Dordet-Frisoni E."/>
            <person name="Baranowski E."/>
            <person name="Barre A."/>
            <person name="Couture C."/>
            <person name="Dupuy V."/>
            <person name="Gaurivaud P."/>
            <person name="Jacob D."/>
            <person name="Lemaitre C."/>
            <person name="Manso-Silvan L."/>
            <person name="Nikolski M."/>
            <person name="Nouvel L.-X."/>
            <person name="Poumarat F."/>
            <person name="Tardy F."/>
            <person name="Thebault P."/>
            <person name="Theil S."/>
            <person name="Citti C."/>
            <person name="Thiaucourt F."/>
            <person name="Blanchard A."/>
        </authorList>
    </citation>
    <scope>NUCLEOTIDE SEQUENCE [LARGE SCALE GENOMIC DNA]</scope>
    <source>
        <strain evidence="9 10">NCTC 246</strain>
    </source>
</reference>
<dbReference type="AlphaFoldDB" id="A0A084EZE1"/>
<dbReference type="InterPro" id="IPR005846">
    <property type="entry name" value="A-D-PHexomutase_a/b/a-III"/>
</dbReference>
<accession>A0A084EZE1</accession>
<dbReference type="GO" id="GO:0046872">
    <property type="term" value="F:metal ion binding"/>
    <property type="evidence" value="ECO:0007669"/>
    <property type="project" value="UniProtKB-KW"/>
</dbReference>
<gene>
    <name evidence="9" type="primary">manB</name>
    <name evidence="9" type="ORF">UDIV_3390</name>
</gene>
<evidence type="ECO:0000259" key="8">
    <source>
        <dbReference type="Pfam" id="PF02880"/>
    </source>
</evidence>
<comment type="caution">
    <text evidence="9">The sequence shown here is derived from an EMBL/GenBank/DDBJ whole genome shotgun (WGS) entry which is preliminary data.</text>
</comment>
<dbReference type="Pfam" id="PF02879">
    <property type="entry name" value="PGM_PMM_II"/>
    <property type="match status" value="1"/>
</dbReference>